<organism evidence="1 2">
    <name type="scientific">Chaetoceros tenuissimus</name>
    <dbReference type="NCBI Taxonomy" id="426638"/>
    <lineage>
        <taxon>Eukaryota</taxon>
        <taxon>Sar</taxon>
        <taxon>Stramenopiles</taxon>
        <taxon>Ochrophyta</taxon>
        <taxon>Bacillariophyta</taxon>
        <taxon>Coscinodiscophyceae</taxon>
        <taxon>Chaetocerotophycidae</taxon>
        <taxon>Chaetocerotales</taxon>
        <taxon>Chaetocerotaceae</taxon>
        <taxon>Chaetoceros</taxon>
    </lineage>
</organism>
<gene>
    <name evidence="1" type="ORF">CTEN210_15659</name>
</gene>
<evidence type="ECO:0000313" key="1">
    <source>
        <dbReference type="EMBL" id="GFH59183.1"/>
    </source>
</evidence>
<keyword evidence="2" id="KW-1185">Reference proteome</keyword>
<reference evidence="1 2" key="1">
    <citation type="journal article" date="2021" name="Sci. Rep.">
        <title>The genome of the diatom Chaetoceros tenuissimus carries an ancient integrated fragment of an extant virus.</title>
        <authorList>
            <person name="Hongo Y."/>
            <person name="Kimura K."/>
            <person name="Takaki Y."/>
            <person name="Yoshida Y."/>
            <person name="Baba S."/>
            <person name="Kobayashi G."/>
            <person name="Nagasaki K."/>
            <person name="Hano T."/>
            <person name="Tomaru Y."/>
        </authorList>
    </citation>
    <scope>NUCLEOTIDE SEQUENCE [LARGE SCALE GENOMIC DNA]</scope>
    <source>
        <strain evidence="1 2">NIES-3715</strain>
    </source>
</reference>
<proteinExistence type="predicted"/>
<comment type="caution">
    <text evidence="1">The sequence shown here is derived from an EMBL/GenBank/DDBJ whole genome shotgun (WGS) entry which is preliminary data.</text>
</comment>
<dbReference type="Proteomes" id="UP001054902">
    <property type="component" value="Unassembled WGS sequence"/>
</dbReference>
<sequence>MQMRMIGMAYYALFHLSEQSKMTSILVCATVSLSFEIYAFSSRCNHSIITGEKSHSKYNYNNFDFHKTKRTSNANIILLSKKDDETDQYDTTTQPTIPDEFDSLENILDRARKRKMIMLPYQIQAITSKSLIPLNKKRTINLNIGETILILIGIKLGSYGFGIGYTIGKASQNWVRVKLGSGNLLLAELWTDSLAISMDVICNNLF</sequence>
<accession>A0AAD3D7C5</accession>
<evidence type="ECO:0000313" key="2">
    <source>
        <dbReference type="Proteomes" id="UP001054902"/>
    </source>
</evidence>
<dbReference type="EMBL" id="BLLK01000062">
    <property type="protein sequence ID" value="GFH59183.1"/>
    <property type="molecule type" value="Genomic_DNA"/>
</dbReference>
<name>A0AAD3D7C5_9STRA</name>
<dbReference type="AlphaFoldDB" id="A0AAD3D7C5"/>
<protein>
    <submittedName>
        <fullName evidence="1">Uncharacterized protein</fullName>
    </submittedName>
</protein>